<evidence type="ECO:0000313" key="1">
    <source>
        <dbReference type="EMBL" id="WIX81661.1"/>
    </source>
</evidence>
<protein>
    <submittedName>
        <fullName evidence="1">Uncharacterized protein</fullName>
    </submittedName>
</protein>
<keyword evidence="2" id="KW-1185">Reference proteome</keyword>
<reference evidence="1 2" key="1">
    <citation type="submission" date="2023-06" db="EMBL/GenBank/DDBJ databases">
        <authorList>
            <person name="Oyuntsetseg B."/>
            <person name="Kim S.B."/>
        </authorList>
    </citation>
    <scope>NUCLEOTIDE SEQUENCE [LARGE SCALE GENOMIC DNA]</scope>
    <source>
        <strain evidence="1 2">2-15</strain>
    </source>
</reference>
<dbReference type="AlphaFoldDB" id="A0A9Y2ILV8"/>
<dbReference type="KEGG" id="acab:QRX50_13305"/>
<evidence type="ECO:0000313" key="2">
    <source>
        <dbReference type="Proteomes" id="UP001236014"/>
    </source>
</evidence>
<proteinExistence type="predicted"/>
<organism evidence="1 2">
    <name type="scientific">Amycolatopsis carbonis</name>
    <dbReference type="NCBI Taxonomy" id="715471"/>
    <lineage>
        <taxon>Bacteria</taxon>
        <taxon>Bacillati</taxon>
        <taxon>Actinomycetota</taxon>
        <taxon>Actinomycetes</taxon>
        <taxon>Pseudonocardiales</taxon>
        <taxon>Pseudonocardiaceae</taxon>
        <taxon>Amycolatopsis</taxon>
    </lineage>
</organism>
<sequence>MTDGEADLGDVAGGFRTALRVNVSLNPAMETAPTGVPVRSVIAAATEVVPRWNEWLTRNPSHLAAVSTAAR</sequence>
<dbReference type="Proteomes" id="UP001236014">
    <property type="component" value="Chromosome"/>
</dbReference>
<accession>A0A9Y2ILV8</accession>
<dbReference type="EMBL" id="CP127294">
    <property type="protein sequence ID" value="WIX81661.1"/>
    <property type="molecule type" value="Genomic_DNA"/>
</dbReference>
<gene>
    <name evidence="1" type="ORF">QRX50_13305</name>
</gene>
<dbReference type="RefSeq" id="WP_285972248.1">
    <property type="nucleotide sequence ID" value="NZ_CP127294.1"/>
</dbReference>
<name>A0A9Y2ILV8_9PSEU</name>